<protein>
    <submittedName>
        <fullName evidence="7">PLP-dependent aminotransferase family protein</fullName>
    </submittedName>
</protein>
<dbReference type="Proteomes" id="UP001595593">
    <property type="component" value="Unassembled WGS sequence"/>
</dbReference>
<keyword evidence="7" id="KW-0808">Transferase</keyword>
<dbReference type="EMBL" id="JBHRTN010000004">
    <property type="protein sequence ID" value="MFC3123808.1"/>
    <property type="molecule type" value="Genomic_DNA"/>
</dbReference>
<keyword evidence="5" id="KW-0804">Transcription</keyword>
<keyword evidence="8" id="KW-1185">Reference proteome</keyword>
<keyword evidence="7" id="KW-0032">Aminotransferase</keyword>
<dbReference type="SUPFAM" id="SSF46785">
    <property type="entry name" value="Winged helix' DNA-binding domain"/>
    <property type="match status" value="1"/>
</dbReference>
<dbReference type="Pfam" id="PF00392">
    <property type="entry name" value="GntR"/>
    <property type="match status" value="1"/>
</dbReference>
<gene>
    <name evidence="7" type="ORF">ACFOD4_01940</name>
</gene>
<name>A0ABV7FVX5_9PROT</name>
<organism evidence="7 8">
    <name type="scientific">Teichococcus globiformis</name>
    <dbReference type="NCBI Taxonomy" id="2307229"/>
    <lineage>
        <taxon>Bacteria</taxon>
        <taxon>Pseudomonadati</taxon>
        <taxon>Pseudomonadota</taxon>
        <taxon>Alphaproteobacteria</taxon>
        <taxon>Acetobacterales</taxon>
        <taxon>Roseomonadaceae</taxon>
        <taxon>Roseomonas</taxon>
    </lineage>
</organism>
<dbReference type="PROSITE" id="PS50949">
    <property type="entry name" value="HTH_GNTR"/>
    <property type="match status" value="1"/>
</dbReference>
<dbReference type="InterPro" id="IPR000524">
    <property type="entry name" value="Tscrpt_reg_HTH_GntR"/>
</dbReference>
<dbReference type="SMART" id="SM00345">
    <property type="entry name" value="HTH_GNTR"/>
    <property type="match status" value="1"/>
</dbReference>
<reference evidence="8" key="1">
    <citation type="journal article" date="2019" name="Int. J. Syst. Evol. Microbiol.">
        <title>The Global Catalogue of Microorganisms (GCM) 10K type strain sequencing project: providing services to taxonomists for standard genome sequencing and annotation.</title>
        <authorList>
            <consortium name="The Broad Institute Genomics Platform"/>
            <consortium name="The Broad Institute Genome Sequencing Center for Infectious Disease"/>
            <person name="Wu L."/>
            <person name="Ma J."/>
        </authorList>
    </citation>
    <scope>NUCLEOTIDE SEQUENCE [LARGE SCALE GENOMIC DNA]</scope>
    <source>
        <strain evidence="8">KCTC 52094</strain>
    </source>
</reference>
<dbReference type="Pfam" id="PF00155">
    <property type="entry name" value="Aminotran_1_2"/>
    <property type="match status" value="1"/>
</dbReference>
<dbReference type="SUPFAM" id="SSF53383">
    <property type="entry name" value="PLP-dependent transferases"/>
    <property type="match status" value="1"/>
</dbReference>
<evidence type="ECO:0000313" key="7">
    <source>
        <dbReference type="EMBL" id="MFC3123808.1"/>
    </source>
</evidence>
<evidence type="ECO:0000256" key="3">
    <source>
        <dbReference type="ARBA" id="ARBA00023015"/>
    </source>
</evidence>
<comment type="similarity">
    <text evidence="1">In the C-terminal section; belongs to the class-I pyridoxal-phosphate-dependent aminotransferase family.</text>
</comment>
<evidence type="ECO:0000256" key="2">
    <source>
        <dbReference type="ARBA" id="ARBA00022898"/>
    </source>
</evidence>
<evidence type="ECO:0000256" key="5">
    <source>
        <dbReference type="ARBA" id="ARBA00023163"/>
    </source>
</evidence>
<dbReference type="PANTHER" id="PTHR46577:SF1">
    <property type="entry name" value="HTH-TYPE TRANSCRIPTIONAL REGULATORY PROTEIN GABR"/>
    <property type="match status" value="1"/>
</dbReference>
<sequence length="449" mass="48128">MGMGAKEIAAILEAEILEGRRLPGARLPTHRDLAFRHGVALNTASGAMRLLEARGLVVGEVGRGSFVRTPGHIDAASFRIEETGPGLIDLSRNVMSLPGLADRFERAAQLVLRRERVAIADYQPHAGRAADRAAGAAWLSRRGLPDDPSRVVICAGAQHAVMVALMATTRPGDTIAVEALSWPGIKASAAALGLEVLPVPMDGEGLRPRALLQLAARRRIAALYCMPSLQNPTGVTMPARRRDAVAAIARRLDFRIIEDDAYGFLTEDDAPIPPLAVLAPERSWHLRSTSKSFTPGLRAAWMLVPPGREEQAANLVRATVWTAPPLGAAIASLWVGNGTAALLEAEKRREARARQALARSLLPIPASPHAHPASMHLWLDLPRRGTAQELAQRLTTLGVKISPGAVFGIGSAPNSVRLALGAPMDREDLERALRIVARALRPRTSIVRP</sequence>
<evidence type="ECO:0000256" key="1">
    <source>
        <dbReference type="ARBA" id="ARBA00005384"/>
    </source>
</evidence>
<dbReference type="InterPro" id="IPR051446">
    <property type="entry name" value="HTH_trans_reg/aminotransferase"/>
</dbReference>
<dbReference type="RefSeq" id="WP_379593060.1">
    <property type="nucleotide sequence ID" value="NZ_JBHRTN010000004.1"/>
</dbReference>
<dbReference type="Gene3D" id="3.40.640.10">
    <property type="entry name" value="Type I PLP-dependent aspartate aminotransferase-like (Major domain)"/>
    <property type="match status" value="1"/>
</dbReference>
<dbReference type="InterPro" id="IPR015424">
    <property type="entry name" value="PyrdxlP-dep_Trfase"/>
</dbReference>
<dbReference type="CDD" id="cd00609">
    <property type="entry name" value="AAT_like"/>
    <property type="match status" value="1"/>
</dbReference>
<accession>A0ABV7FVX5</accession>
<dbReference type="Gene3D" id="1.10.10.10">
    <property type="entry name" value="Winged helix-like DNA-binding domain superfamily/Winged helix DNA-binding domain"/>
    <property type="match status" value="1"/>
</dbReference>
<feature type="domain" description="HTH gntR-type" evidence="6">
    <location>
        <begin position="2"/>
        <end position="70"/>
    </location>
</feature>
<dbReference type="InterPro" id="IPR015421">
    <property type="entry name" value="PyrdxlP-dep_Trfase_major"/>
</dbReference>
<proteinExistence type="inferred from homology"/>
<dbReference type="Gene3D" id="3.90.1150.10">
    <property type="entry name" value="Aspartate Aminotransferase, domain 1"/>
    <property type="match status" value="1"/>
</dbReference>
<dbReference type="PANTHER" id="PTHR46577">
    <property type="entry name" value="HTH-TYPE TRANSCRIPTIONAL REGULATORY PROTEIN GABR"/>
    <property type="match status" value="1"/>
</dbReference>
<dbReference type="InterPro" id="IPR036390">
    <property type="entry name" value="WH_DNA-bd_sf"/>
</dbReference>
<keyword evidence="2" id="KW-0663">Pyridoxal phosphate</keyword>
<evidence type="ECO:0000313" key="8">
    <source>
        <dbReference type="Proteomes" id="UP001595593"/>
    </source>
</evidence>
<dbReference type="CDD" id="cd07377">
    <property type="entry name" value="WHTH_GntR"/>
    <property type="match status" value="1"/>
</dbReference>
<comment type="caution">
    <text evidence="7">The sequence shown here is derived from an EMBL/GenBank/DDBJ whole genome shotgun (WGS) entry which is preliminary data.</text>
</comment>
<dbReference type="InterPro" id="IPR015422">
    <property type="entry name" value="PyrdxlP-dep_Trfase_small"/>
</dbReference>
<evidence type="ECO:0000256" key="4">
    <source>
        <dbReference type="ARBA" id="ARBA00023125"/>
    </source>
</evidence>
<dbReference type="InterPro" id="IPR004839">
    <property type="entry name" value="Aminotransferase_I/II_large"/>
</dbReference>
<dbReference type="GO" id="GO:0008483">
    <property type="term" value="F:transaminase activity"/>
    <property type="evidence" value="ECO:0007669"/>
    <property type="project" value="UniProtKB-KW"/>
</dbReference>
<dbReference type="InterPro" id="IPR036388">
    <property type="entry name" value="WH-like_DNA-bd_sf"/>
</dbReference>
<evidence type="ECO:0000259" key="6">
    <source>
        <dbReference type="PROSITE" id="PS50949"/>
    </source>
</evidence>
<keyword evidence="4" id="KW-0238">DNA-binding</keyword>
<keyword evidence="3" id="KW-0805">Transcription regulation</keyword>